<name>A0ABP9BTX6_9ACTN</name>
<organism evidence="2 3">
    <name type="scientific">Streptomyces ziwulingensis</name>
    <dbReference type="NCBI Taxonomy" id="1045501"/>
    <lineage>
        <taxon>Bacteria</taxon>
        <taxon>Bacillati</taxon>
        <taxon>Actinomycetota</taxon>
        <taxon>Actinomycetes</taxon>
        <taxon>Kitasatosporales</taxon>
        <taxon>Streptomycetaceae</taxon>
        <taxon>Streptomyces</taxon>
    </lineage>
</organism>
<feature type="region of interest" description="Disordered" evidence="1">
    <location>
        <begin position="1"/>
        <end position="27"/>
    </location>
</feature>
<dbReference type="EMBL" id="BAABIG010000024">
    <property type="protein sequence ID" value="GAA4798889.1"/>
    <property type="molecule type" value="Genomic_DNA"/>
</dbReference>
<sequence>MPVLARQLPLDSQAAMASQSGPEETAGEAVAVAAGASASMAVSATRRVRTPGRTAGRSRGVSSFRDHIIQIMHRLLHVVTPGGDR</sequence>
<evidence type="ECO:0000256" key="1">
    <source>
        <dbReference type="SAM" id="MobiDB-lite"/>
    </source>
</evidence>
<dbReference type="Proteomes" id="UP001501265">
    <property type="component" value="Unassembled WGS sequence"/>
</dbReference>
<gene>
    <name evidence="2" type="ORF">GCM10023220_28590</name>
</gene>
<evidence type="ECO:0000313" key="3">
    <source>
        <dbReference type="Proteomes" id="UP001501265"/>
    </source>
</evidence>
<comment type="caution">
    <text evidence="2">The sequence shown here is derived from an EMBL/GenBank/DDBJ whole genome shotgun (WGS) entry which is preliminary data.</text>
</comment>
<protein>
    <submittedName>
        <fullName evidence="2">Uncharacterized protein</fullName>
    </submittedName>
</protein>
<keyword evidence="3" id="KW-1185">Reference proteome</keyword>
<proteinExistence type="predicted"/>
<accession>A0ABP9BTX6</accession>
<evidence type="ECO:0000313" key="2">
    <source>
        <dbReference type="EMBL" id="GAA4798889.1"/>
    </source>
</evidence>
<reference evidence="3" key="1">
    <citation type="journal article" date="2019" name="Int. J. Syst. Evol. Microbiol.">
        <title>The Global Catalogue of Microorganisms (GCM) 10K type strain sequencing project: providing services to taxonomists for standard genome sequencing and annotation.</title>
        <authorList>
            <consortium name="The Broad Institute Genomics Platform"/>
            <consortium name="The Broad Institute Genome Sequencing Center for Infectious Disease"/>
            <person name="Wu L."/>
            <person name="Ma J."/>
        </authorList>
    </citation>
    <scope>NUCLEOTIDE SEQUENCE [LARGE SCALE GENOMIC DNA]</scope>
    <source>
        <strain evidence="3">JCM 18081</strain>
    </source>
</reference>